<comment type="similarity">
    <text evidence="3 9">Belongs to the transaldolase family. Type 3B subfamily.</text>
</comment>
<comment type="caution">
    <text evidence="10">The sequence shown here is derived from an EMBL/GenBank/DDBJ whole genome shotgun (WGS) entry which is preliminary data.</text>
</comment>
<organism evidence="10 11">
    <name type="scientific">Candidatus Segetimicrobium genomatis</name>
    <dbReference type="NCBI Taxonomy" id="2569760"/>
    <lineage>
        <taxon>Bacteria</taxon>
        <taxon>Bacillati</taxon>
        <taxon>Candidatus Sysuimicrobiota</taxon>
        <taxon>Candidatus Sysuimicrobiia</taxon>
        <taxon>Candidatus Sysuimicrobiales</taxon>
        <taxon>Candidatus Segetimicrobiaceae</taxon>
        <taxon>Candidatus Segetimicrobium</taxon>
    </lineage>
</organism>
<dbReference type="NCBIfam" id="TIGR00875">
    <property type="entry name" value="fsa_talC_mipB"/>
    <property type="match status" value="1"/>
</dbReference>
<dbReference type="InterPro" id="IPR013785">
    <property type="entry name" value="Aldolase_TIM"/>
</dbReference>
<dbReference type="HAMAP" id="MF_00494">
    <property type="entry name" value="Transaldolase_3b"/>
    <property type="match status" value="1"/>
</dbReference>
<comment type="subcellular location">
    <subcellularLocation>
        <location evidence="1 9">Cytoplasm</location>
    </subcellularLocation>
</comment>
<dbReference type="GO" id="GO:0006098">
    <property type="term" value="P:pentose-phosphate shunt"/>
    <property type="evidence" value="ECO:0007669"/>
    <property type="project" value="UniProtKB-UniRule"/>
</dbReference>
<comment type="function">
    <text evidence="9">Transaldolase is important for the balance of metabolites in the pentose-phosphate pathway.</text>
</comment>
<keyword evidence="4 9" id="KW-0963">Cytoplasm</keyword>
<evidence type="ECO:0000256" key="6">
    <source>
        <dbReference type="ARBA" id="ARBA00023126"/>
    </source>
</evidence>
<protein>
    <recommendedName>
        <fullName evidence="9">Probable transaldolase</fullName>
        <ecNumber evidence="9">2.2.1.2</ecNumber>
    </recommendedName>
</protein>
<evidence type="ECO:0000256" key="1">
    <source>
        <dbReference type="ARBA" id="ARBA00004496"/>
    </source>
</evidence>
<accession>A0A537J2E8</accession>
<evidence type="ECO:0000256" key="7">
    <source>
        <dbReference type="ARBA" id="ARBA00023270"/>
    </source>
</evidence>
<keyword evidence="7 9" id="KW-0704">Schiff base</keyword>
<evidence type="ECO:0000256" key="9">
    <source>
        <dbReference type="HAMAP-Rule" id="MF_00494"/>
    </source>
</evidence>
<dbReference type="PROSITE" id="PS00958">
    <property type="entry name" value="TRANSALDOLASE_2"/>
    <property type="match status" value="1"/>
</dbReference>
<reference evidence="10 11" key="1">
    <citation type="journal article" date="2019" name="Nat. Microbiol.">
        <title>Mediterranean grassland soil C-N compound turnover is dependent on rainfall and depth, and is mediated by genomically divergent microorganisms.</title>
        <authorList>
            <person name="Diamond S."/>
            <person name="Andeer P.F."/>
            <person name="Li Z."/>
            <person name="Crits-Christoph A."/>
            <person name="Burstein D."/>
            <person name="Anantharaman K."/>
            <person name="Lane K.R."/>
            <person name="Thomas B.C."/>
            <person name="Pan C."/>
            <person name="Northen T.R."/>
            <person name="Banfield J.F."/>
        </authorList>
    </citation>
    <scope>NUCLEOTIDE SEQUENCE [LARGE SCALE GENOMIC DNA]</scope>
    <source>
        <strain evidence="10">NP_8</strain>
    </source>
</reference>
<sequence>MKFFLDTANLEEIRTVHRWGILDGITTNPTLVSREGMDYRTVVREIASITSGPISVETTSDKADEMILQGKEYVTWAPNVVVKVPATQDGIVAGTALVREGIRINVTLTFSVNQALLAAKVGAYFVSPFLGRLDDIGQDGMQVVRDAVQIFRTYGFTTQVLASSLRHPLHVTQAALAGAHIATIPFKVVEQLFKHPLTDLGQERFLTDWRKLQSELERRKTKV</sequence>
<evidence type="ECO:0000256" key="3">
    <source>
        <dbReference type="ARBA" id="ARBA00005740"/>
    </source>
</evidence>
<dbReference type="CDD" id="cd00956">
    <property type="entry name" value="Transaldolase_FSA"/>
    <property type="match status" value="1"/>
</dbReference>
<dbReference type="InterPro" id="IPR018225">
    <property type="entry name" value="Transaldolase_AS"/>
</dbReference>
<comment type="pathway">
    <text evidence="2 9">Carbohydrate degradation; pentose phosphate pathway; D-glyceraldehyde 3-phosphate and beta-D-fructose 6-phosphate from D-ribose 5-phosphate and D-xylulose 5-phosphate (non-oxidative stage): step 2/3.</text>
</comment>
<dbReference type="PROSITE" id="PS01054">
    <property type="entry name" value="TRANSALDOLASE_1"/>
    <property type="match status" value="1"/>
</dbReference>
<dbReference type="GO" id="GO:0005737">
    <property type="term" value="C:cytoplasm"/>
    <property type="evidence" value="ECO:0007669"/>
    <property type="project" value="UniProtKB-SubCell"/>
</dbReference>
<dbReference type="InterPro" id="IPR033919">
    <property type="entry name" value="TSA/FSA_arc/bac"/>
</dbReference>
<dbReference type="UniPathway" id="UPA00115">
    <property type="reaction ID" value="UER00414"/>
</dbReference>
<dbReference type="EMBL" id="VBAP01000005">
    <property type="protein sequence ID" value="TMI77216.1"/>
    <property type="molecule type" value="Genomic_DNA"/>
</dbReference>
<keyword evidence="5 9" id="KW-0808">Transferase</keyword>
<gene>
    <name evidence="10" type="primary">fsa</name>
    <name evidence="9" type="synonym">tal</name>
    <name evidence="10" type="ORF">E6H05_00860</name>
</gene>
<dbReference type="Proteomes" id="UP000318834">
    <property type="component" value="Unassembled WGS sequence"/>
</dbReference>
<evidence type="ECO:0000313" key="10">
    <source>
        <dbReference type="EMBL" id="TMI77216.1"/>
    </source>
</evidence>
<dbReference type="AlphaFoldDB" id="A0A537J2E8"/>
<feature type="active site" description="Schiff-base intermediate with substrate" evidence="9">
    <location>
        <position position="83"/>
    </location>
</feature>
<evidence type="ECO:0000256" key="5">
    <source>
        <dbReference type="ARBA" id="ARBA00022679"/>
    </source>
</evidence>
<dbReference type="PANTHER" id="PTHR10683">
    <property type="entry name" value="TRANSALDOLASE"/>
    <property type="match status" value="1"/>
</dbReference>
<dbReference type="Gene3D" id="3.20.20.70">
    <property type="entry name" value="Aldolase class I"/>
    <property type="match status" value="1"/>
</dbReference>
<dbReference type="InterPro" id="IPR004731">
    <property type="entry name" value="Transaldolase_3B/F6P_aldolase"/>
</dbReference>
<dbReference type="GO" id="GO:0016832">
    <property type="term" value="F:aldehyde-lyase activity"/>
    <property type="evidence" value="ECO:0007669"/>
    <property type="project" value="InterPro"/>
</dbReference>
<dbReference type="PANTHER" id="PTHR10683:SF36">
    <property type="entry name" value="TRANSALDOLASE"/>
    <property type="match status" value="1"/>
</dbReference>
<dbReference type="FunFam" id="3.20.20.70:FF:000018">
    <property type="entry name" value="Probable transaldolase"/>
    <property type="match status" value="1"/>
</dbReference>
<dbReference type="InterPro" id="IPR022999">
    <property type="entry name" value="Transaldolase_3B"/>
</dbReference>
<evidence type="ECO:0000256" key="4">
    <source>
        <dbReference type="ARBA" id="ARBA00022490"/>
    </source>
</evidence>
<dbReference type="EC" id="2.2.1.2" evidence="9"/>
<name>A0A537J2E8_9BACT</name>
<evidence type="ECO:0000313" key="11">
    <source>
        <dbReference type="Proteomes" id="UP000318834"/>
    </source>
</evidence>
<dbReference type="SUPFAM" id="SSF51569">
    <property type="entry name" value="Aldolase"/>
    <property type="match status" value="1"/>
</dbReference>
<proteinExistence type="inferred from homology"/>
<dbReference type="GO" id="GO:0004801">
    <property type="term" value="F:transaldolase activity"/>
    <property type="evidence" value="ECO:0007669"/>
    <property type="project" value="UniProtKB-UniRule"/>
</dbReference>
<comment type="catalytic activity">
    <reaction evidence="8 9">
        <text>D-sedoheptulose 7-phosphate + D-glyceraldehyde 3-phosphate = D-erythrose 4-phosphate + beta-D-fructose 6-phosphate</text>
        <dbReference type="Rhea" id="RHEA:17053"/>
        <dbReference type="ChEBI" id="CHEBI:16897"/>
        <dbReference type="ChEBI" id="CHEBI:57483"/>
        <dbReference type="ChEBI" id="CHEBI:57634"/>
        <dbReference type="ChEBI" id="CHEBI:59776"/>
        <dbReference type="EC" id="2.2.1.2"/>
    </reaction>
</comment>
<evidence type="ECO:0000256" key="2">
    <source>
        <dbReference type="ARBA" id="ARBA00004857"/>
    </source>
</evidence>
<dbReference type="Pfam" id="PF00923">
    <property type="entry name" value="TAL_FSA"/>
    <property type="match status" value="1"/>
</dbReference>
<evidence type="ECO:0000256" key="8">
    <source>
        <dbReference type="ARBA" id="ARBA00048810"/>
    </source>
</evidence>
<dbReference type="InterPro" id="IPR001585">
    <property type="entry name" value="TAL/FSA"/>
</dbReference>
<keyword evidence="6 9" id="KW-0570">Pentose shunt</keyword>
<dbReference type="GO" id="GO:0005975">
    <property type="term" value="P:carbohydrate metabolic process"/>
    <property type="evidence" value="ECO:0007669"/>
    <property type="project" value="InterPro"/>
</dbReference>